<feature type="region of interest" description="Disordered" evidence="2">
    <location>
        <begin position="1"/>
        <end position="199"/>
    </location>
</feature>
<feature type="transmembrane region" description="Helical" evidence="3">
    <location>
        <begin position="459"/>
        <end position="486"/>
    </location>
</feature>
<evidence type="ECO:0000256" key="1">
    <source>
        <dbReference type="PROSITE-ProRule" id="PRU00076"/>
    </source>
</evidence>
<keyword evidence="3" id="KW-0472">Membrane</keyword>
<feature type="region of interest" description="Disordered" evidence="2">
    <location>
        <begin position="700"/>
        <end position="722"/>
    </location>
</feature>
<reference evidence="6" key="1">
    <citation type="submission" date="2015-07" db="EMBL/GenBank/DDBJ databases">
        <authorList>
            <person name="Teixeira M.M."/>
            <person name="Souza R.C."/>
            <person name="Almeida L.G."/>
            <person name="Vicente V.A."/>
            <person name="de Hoog S."/>
            <person name="Bocca A.L."/>
            <person name="de Almeida S.R."/>
            <person name="Vasconcelos A.T."/>
            <person name="Felipe M.S."/>
        </authorList>
    </citation>
    <scope>NUCLEOTIDE SEQUENCE [LARGE SCALE GENOMIC DNA]</scope>
    <source>
        <strain evidence="6">KSF</strain>
    </source>
</reference>
<feature type="compositionally biased region" description="Polar residues" evidence="2">
    <location>
        <begin position="253"/>
        <end position="262"/>
    </location>
</feature>
<dbReference type="PANTHER" id="PTHR17178">
    <property type="entry name" value="SECRETORY GRANULE PROTEOGLYCAN CORE PROTEIN"/>
    <property type="match status" value="1"/>
</dbReference>
<dbReference type="eggNOG" id="ENOG502RXHJ">
    <property type="taxonomic scope" value="Eukaryota"/>
</dbReference>
<evidence type="ECO:0000313" key="6">
    <source>
        <dbReference type="Proteomes" id="UP000094526"/>
    </source>
</evidence>
<dbReference type="PANTHER" id="PTHR17178:SF0">
    <property type="entry name" value="SERGLYCIN"/>
    <property type="match status" value="1"/>
</dbReference>
<dbReference type="Proteomes" id="UP000094526">
    <property type="component" value="Unassembled WGS sequence"/>
</dbReference>
<feature type="region of interest" description="Disordered" evidence="2">
    <location>
        <begin position="643"/>
        <end position="665"/>
    </location>
</feature>
<keyword evidence="3" id="KW-1133">Transmembrane helix</keyword>
<feature type="compositionally biased region" description="Basic and acidic residues" evidence="2">
    <location>
        <begin position="645"/>
        <end position="656"/>
    </location>
</feature>
<dbReference type="VEuPathDB" id="FungiDB:G647_06453"/>
<feature type="disulfide bond" evidence="1">
    <location>
        <begin position="522"/>
        <end position="531"/>
    </location>
</feature>
<keyword evidence="1" id="KW-0245">EGF-like domain</keyword>
<dbReference type="VEuPathDB" id="FungiDB:CLCR_08044"/>
<evidence type="ECO:0000259" key="4">
    <source>
        <dbReference type="PROSITE" id="PS50026"/>
    </source>
</evidence>
<dbReference type="Gene3D" id="2.10.25.10">
    <property type="entry name" value="Laminin"/>
    <property type="match status" value="1"/>
</dbReference>
<feature type="compositionally biased region" description="Polar residues" evidence="2">
    <location>
        <begin position="22"/>
        <end position="31"/>
    </location>
</feature>
<name>A0A1C1CT34_9EURO</name>
<dbReference type="STRING" id="86049.A0A1C1CT34"/>
<dbReference type="CDD" id="cd00054">
    <property type="entry name" value="EGF_CA"/>
    <property type="match status" value="1"/>
</dbReference>
<dbReference type="EMBL" id="LGRB01000009">
    <property type="protein sequence ID" value="OCT51646.1"/>
    <property type="molecule type" value="Genomic_DNA"/>
</dbReference>
<comment type="caution">
    <text evidence="1">Lacks conserved residue(s) required for the propagation of feature annotation.</text>
</comment>
<proteinExistence type="predicted"/>
<dbReference type="InterPro" id="IPR000742">
    <property type="entry name" value="EGF"/>
</dbReference>
<evidence type="ECO:0000256" key="2">
    <source>
        <dbReference type="SAM" id="MobiDB-lite"/>
    </source>
</evidence>
<feature type="compositionally biased region" description="Polar residues" evidence="2">
    <location>
        <begin position="1"/>
        <end position="13"/>
    </location>
</feature>
<protein>
    <recommendedName>
        <fullName evidence="4">EGF-like domain-containing protein</fullName>
    </recommendedName>
</protein>
<accession>A0A1C1CT34</accession>
<feature type="compositionally biased region" description="Low complexity" evidence="2">
    <location>
        <begin position="96"/>
        <end position="111"/>
    </location>
</feature>
<evidence type="ECO:0000256" key="3">
    <source>
        <dbReference type="SAM" id="Phobius"/>
    </source>
</evidence>
<gene>
    <name evidence="5" type="ORF">CLCR_08044</name>
</gene>
<dbReference type="OrthoDB" id="283575at2759"/>
<keyword evidence="6" id="KW-1185">Reference proteome</keyword>
<dbReference type="PROSITE" id="PS50026">
    <property type="entry name" value="EGF_3"/>
    <property type="match status" value="1"/>
</dbReference>
<dbReference type="PROSITE" id="PS01186">
    <property type="entry name" value="EGF_2"/>
    <property type="match status" value="1"/>
</dbReference>
<keyword evidence="1" id="KW-1015">Disulfide bond</keyword>
<evidence type="ECO:0000313" key="5">
    <source>
        <dbReference type="EMBL" id="OCT51646.1"/>
    </source>
</evidence>
<keyword evidence="3" id="KW-0812">Transmembrane</keyword>
<sequence>MDASRPKTSQSAETRFHYSKPNYAQPSQYQQFPPHPSVRVPPNVKLSARQVPAGVGVAPPPVRYGSPARPIQPPRTTGNGMLVQDFKFPAAPPIPASSSSRSRQEPWQQSPGRKYNGHESYLSSVVNDFTPETTPGSRSRGFPTPTSKRCSGSVYAESEALGLEERFGSEARGPDSDESYSPDPTQQIVRQASLGKRAKPAITTIKNRESQMEPNIPENFPAPPTQVSRKATMEALSAAVAAGMSSAPHIGSPSGTPVSRSHTPVRMPFDTSPPASPSADREFLQTPKSPNTIVSGKLLGQTPGSVHSQRSTNPLLGLGIEQPSMSDKIPASRRPPRLDMDAVREAESRGSTTSLADLIKRATRLAANLDRGKTASRLGMLDMFGSSEKLGVGMGGATNRHSTMSDMLSAFPAPAIGGTPTKRDTAWPLGEKSDAYASTTDLSRGQPAKQRRKCCGLSLPVFIIVIIASIVLIAAAVLIPIFLILVPKQHKNSNELSNCASNHPCGNGGTSIVSNNACVCVCSNGFTGSQCEASGNTDDCMTITLNDGDTEYKNATIGSSILPSLTDTQIRFDIPLNVSTILSIFSFNNLTCTSENSMVDFNSSALNQGANAKRFVVVSGFGPQPPAINGLPQPPQITARAEAGCSKEHLERRQDGESAGTTTSNGIVFAQSSPTIGAIEPTTPVITGVSAIASVSETSTPTASATSSTSQGNSAPTTVAQSPTVSDKELEFAKLVVLYVLQESQAVSVAVNAQQRMELFFTSQTSDNTTSPKVDVGMGNLVLTADFDKFSITKGDGEVIGGDEGSGSR</sequence>
<feature type="region of interest" description="Disordered" evidence="2">
    <location>
        <begin position="246"/>
        <end position="288"/>
    </location>
</feature>
<feature type="compositionally biased region" description="Low complexity" evidence="2">
    <location>
        <begin position="700"/>
        <end position="715"/>
    </location>
</feature>
<feature type="compositionally biased region" description="Basic and acidic residues" evidence="2">
    <location>
        <begin position="163"/>
        <end position="175"/>
    </location>
</feature>
<dbReference type="PROSITE" id="PS00022">
    <property type="entry name" value="EGF_1"/>
    <property type="match status" value="1"/>
</dbReference>
<dbReference type="AlphaFoldDB" id="A0A1C1CT34"/>
<comment type="caution">
    <text evidence="5">The sequence shown here is derived from an EMBL/GenBank/DDBJ whole genome shotgun (WGS) entry which is preliminary data.</text>
</comment>
<organism evidence="5 6">
    <name type="scientific">Cladophialophora carrionii</name>
    <dbReference type="NCBI Taxonomy" id="86049"/>
    <lineage>
        <taxon>Eukaryota</taxon>
        <taxon>Fungi</taxon>
        <taxon>Dikarya</taxon>
        <taxon>Ascomycota</taxon>
        <taxon>Pezizomycotina</taxon>
        <taxon>Eurotiomycetes</taxon>
        <taxon>Chaetothyriomycetidae</taxon>
        <taxon>Chaetothyriales</taxon>
        <taxon>Herpotrichiellaceae</taxon>
        <taxon>Cladophialophora</taxon>
    </lineage>
</organism>
<feature type="domain" description="EGF-like" evidence="4">
    <location>
        <begin position="495"/>
        <end position="532"/>
    </location>
</feature>
<feature type="compositionally biased region" description="Polar residues" evidence="2">
    <location>
        <begin position="121"/>
        <end position="137"/>
    </location>
</feature>